<dbReference type="Pfam" id="PF04570">
    <property type="entry name" value="zf-FLZ"/>
    <property type="match status" value="1"/>
</dbReference>
<evidence type="ECO:0000313" key="8">
    <source>
        <dbReference type="Proteomes" id="UP000288805"/>
    </source>
</evidence>
<dbReference type="EMBL" id="QGNW01001657">
    <property type="protein sequence ID" value="RVW34111.1"/>
    <property type="molecule type" value="Genomic_DNA"/>
</dbReference>
<dbReference type="PROSITE" id="PS51795">
    <property type="entry name" value="ZF_FLZ"/>
    <property type="match status" value="1"/>
</dbReference>
<reference evidence="7 8" key="1">
    <citation type="journal article" date="2018" name="PLoS Genet.">
        <title>Population sequencing reveals clonal diversity and ancestral inbreeding in the grapevine cultivar Chardonnay.</title>
        <authorList>
            <person name="Roach M.J."/>
            <person name="Johnson D.L."/>
            <person name="Bohlmann J."/>
            <person name="van Vuuren H.J."/>
            <person name="Jones S.J."/>
            <person name="Pretorius I.S."/>
            <person name="Schmidt S.A."/>
            <person name="Borneman A.R."/>
        </authorList>
    </citation>
    <scope>NUCLEOTIDE SEQUENCE [LARGE SCALE GENOMIC DNA]</scope>
    <source>
        <strain evidence="8">cv. Chardonnay</strain>
        <tissue evidence="7">Leaf</tissue>
    </source>
</reference>
<feature type="zinc finger region" description="FLZ-type" evidence="4">
    <location>
        <begin position="318"/>
        <end position="361"/>
    </location>
</feature>
<dbReference type="PROSITE" id="PS00290">
    <property type="entry name" value="IG_MHC"/>
    <property type="match status" value="1"/>
</dbReference>
<evidence type="ECO:0000256" key="2">
    <source>
        <dbReference type="ARBA" id="ARBA00022723"/>
    </source>
</evidence>
<protein>
    <recommendedName>
        <fullName evidence="6">FLZ-type domain-containing protein</fullName>
    </recommendedName>
</protein>
<keyword evidence="2" id="KW-0479">Metal-binding</keyword>
<keyword evidence="3" id="KW-0862">Zinc</keyword>
<proteinExistence type="inferred from homology"/>
<evidence type="ECO:0000256" key="5">
    <source>
        <dbReference type="SAM" id="MobiDB-lite"/>
    </source>
</evidence>
<accession>A0A438DFA8</accession>
<name>A0A438DFA8_VITVI</name>
<dbReference type="InterPro" id="IPR007650">
    <property type="entry name" value="Zf-FLZ_dom"/>
</dbReference>
<dbReference type="PANTHER" id="PTHR46868:SF3">
    <property type="entry name" value="FCS-LIKE ZINC FINGER 11"/>
    <property type="match status" value="1"/>
</dbReference>
<keyword evidence="3" id="KW-0863">Zinc-finger</keyword>
<comment type="caution">
    <text evidence="7">The sequence shown here is derived from an EMBL/GenBank/DDBJ whole genome shotgun (WGS) entry which is preliminary data.</text>
</comment>
<feature type="region of interest" description="Disordered" evidence="5">
    <location>
        <begin position="159"/>
        <end position="230"/>
    </location>
</feature>
<gene>
    <name evidence="7" type="ORF">CK203_084316</name>
</gene>
<organism evidence="7 8">
    <name type="scientific">Vitis vinifera</name>
    <name type="common">Grape</name>
    <dbReference type="NCBI Taxonomy" id="29760"/>
    <lineage>
        <taxon>Eukaryota</taxon>
        <taxon>Viridiplantae</taxon>
        <taxon>Streptophyta</taxon>
        <taxon>Embryophyta</taxon>
        <taxon>Tracheophyta</taxon>
        <taxon>Spermatophyta</taxon>
        <taxon>Magnoliopsida</taxon>
        <taxon>eudicotyledons</taxon>
        <taxon>Gunneridae</taxon>
        <taxon>Pentapetalae</taxon>
        <taxon>rosids</taxon>
        <taxon>Vitales</taxon>
        <taxon>Vitaceae</taxon>
        <taxon>Viteae</taxon>
        <taxon>Vitis</taxon>
    </lineage>
</organism>
<feature type="compositionally biased region" description="Polar residues" evidence="5">
    <location>
        <begin position="159"/>
        <end position="176"/>
    </location>
</feature>
<evidence type="ECO:0000259" key="6">
    <source>
        <dbReference type="PROSITE" id="PS51795"/>
    </source>
</evidence>
<evidence type="ECO:0000313" key="7">
    <source>
        <dbReference type="EMBL" id="RVW34111.1"/>
    </source>
</evidence>
<dbReference type="GO" id="GO:0008270">
    <property type="term" value="F:zinc ion binding"/>
    <property type="evidence" value="ECO:0007669"/>
    <property type="project" value="UniProtKB-KW"/>
</dbReference>
<dbReference type="InterPro" id="IPR044585">
    <property type="entry name" value="FLZ10/11"/>
</dbReference>
<evidence type="ECO:0000256" key="4">
    <source>
        <dbReference type="PROSITE-ProRule" id="PRU01131"/>
    </source>
</evidence>
<dbReference type="InterPro" id="IPR003006">
    <property type="entry name" value="Ig/MHC_CS"/>
</dbReference>
<evidence type="ECO:0000256" key="1">
    <source>
        <dbReference type="ARBA" id="ARBA00009374"/>
    </source>
</evidence>
<evidence type="ECO:0000256" key="3">
    <source>
        <dbReference type="ARBA" id="ARBA00022771"/>
    </source>
</evidence>
<feature type="domain" description="FLZ-type" evidence="6">
    <location>
        <begin position="318"/>
        <end position="361"/>
    </location>
</feature>
<sequence length="395" mass="44146">MGGPILKCRTALGVSNLHTREYQECQFYAASNACNIEGAEGSSEKDRTDSYAMLSEHNNHHFKGNLITEHSSDSHFLSANCSDCSEKLLKLGKLLRFWPTKPSSIIETSRNCSGIELARGISVIFAEKNSHLLLRHRDVNVHFTVLYFGKSCNSSVASNSLTDTDSQGSVTQQHMPQNVACDVGESSSRPDQPYRRVSSFSSINAGPEVSSSSRASSEKRDAMMIPPPDFKKSMRTQKSSVIIPYALDEIWSSEEYTCVVVHGDQKPAVTHIFCDYILECHARWMVGRKRIPTIESLEQITKSPDVPTVQSFDNDRQFILSFCSMCSQRLEKEEDIYMFQGEAFCSPVCRNHAVIIELWAEEGRKVKVDHSSQGPLEPADSDEKNLFTLGIPIIT</sequence>
<dbReference type="AlphaFoldDB" id="A0A438DFA8"/>
<dbReference type="PANTHER" id="PTHR46868">
    <property type="entry name" value="FCS-LIKE ZINC FINGER 11"/>
    <property type="match status" value="1"/>
</dbReference>
<comment type="similarity">
    <text evidence="1">Belongs to the FLZ family.</text>
</comment>
<dbReference type="Proteomes" id="UP000288805">
    <property type="component" value="Unassembled WGS sequence"/>
</dbReference>